<dbReference type="InterPro" id="IPR018062">
    <property type="entry name" value="HTH_AraC-typ_CS"/>
</dbReference>
<evidence type="ECO:0000256" key="2">
    <source>
        <dbReference type="ARBA" id="ARBA00023125"/>
    </source>
</evidence>
<dbReference type="AlphaFoldDB" id="A0A1U9NMQ8"/>
<dbReference type="RefSeq" id="WP_146662771.1">
    <property type="nucleotide sequence ID" value="NZ_CP019791.1"/>
</dbReference>
<dbReference type="PANTHER" id="PTHR43280:SF2">
    <property type="entry name" value="HTH-TYPE TRANSCRIPTIONAL REGULATOR EXSA"/>
    <property type="match status" value="1"/>
</dbReference>
<dbReference type="GO" id="GO:0003700">
    <property type="term" value="F:DNA-binding transcription factor activity"/>
    <property type="evidence" value="ECO:0007669"/>
    <property type="project" value="InterPro"/>
</dbReference>
<evidence type="ECO:0000259" key="4">
    <source>
        <dbReference type="PROSITE" id="PS01124"/>
    </source>
</evidence>
<dbReference type="Pfam" id="PF12833">
    <property type="entry name" value="HTH_18"/>
    <property type="match status" value="1"/>
</dbReference>
<evidence type="ECO:0000313" key="5">
    <source>
        <dbReference type="EMBL" id="AQT69189.1"/>
    </source>
</evidence>
<evidence type="ECO:0000256" key="3">
    <source>
        <dbReference type="ARBA" id="ARBA00023163"/>
    </source>
</evidence>
<keyword evidence="2" id="KW-0238">DNA-binding</keyword>
<sequence>MSDSALKRINVGAYDKPFSGVGIEYYPLGGEFDHTGLLIHEVGFLPRNSNWNFPGVFSPFWRLYYNSEPGHGISFQGDFYHLKPDHLMLIPNHQLFHCLGKNPVPTFWMAFSTDRLISPIQKTPILLKPTSTTRSLIEDIKGLIVRNTYYSPTDQIYRNSLALLNVVIANTDIDWKKENPAMLNKLLDYIATNCDKQLSNSHLAQVACMSIEGLSKMFRTHMGTSPAAYVTQIRIKQASYLLLNTSESIDRIAEKTGFPNRNYFSRVFKKISNQSPAQFRQLHHNL</sequence>
<dbReference type="GO" id="GO:0043565">
    <property type="term" value="F:sequence-specific DNA binding"/>
    <property type="evidence" value="ECO:0007669"/>
    <property type="project" value="InterPro"/>
</dbReference>
<feature type="domain" description="HTH araC/xylS-type" evidence="4">
    <location>
        <begin position="184"/>
        <end position="282"/>
    </location>
</feature>
<dbReference type="OrthoDB" id="9803764at2"/>
<dbReference type="Gene3D" id="1.10.10.60">
    <property type="entry name" value="Homeodomain-like"/>
    <property type="match status" value="2"/>
</dbReference>
<keyword evidence="6" id="KW-1185">Reference proteome</keyword>
<proteinExistence type="predicted"/>
<dbReference type="EMBL" id="CP019791">
    <property type="protein sequence ID" value="AQT69189.1"/>
    <property type="molecule type" value="Genomic_DNA"/>
</dbReference>
<dbReference type="PROSITE" id="PS01124">
    <property type="entry name" value="HTH_ARAC_FAMILY_2"/>
    <property type="match status" value="1"/>
</dbReference>
<dbReference type="Proteomes" id="UP000189674">
    <property type="component" value="Chromosome"/>
</dbReference>
<dbReference type="SMART" id="SM00342">
    <property type="entry name" value="HTH_ARAC"/>
    <property type="match status" value="1"/>
</dbReference>
<keyword evidence="1" id="KW-0805">Transcription regulation</keyword>
<dbReference type="SUPFAM" id="SSF46689">
    <property type="entry name" value="Homeodomain-like"/>
    <property type="match status" value="2"/>
</dbReference>
<keyword evidence="3" id="KW-0804">Transcription</keyword>
<reference evidence="6" key="1">
    <citation type="submission" date="2017-02" db="EMBL/GenBank/DDBJ databases">
        <title>Comparative genomics and description of representatives of a novel lineage of planctomycetes thriving in anoxic sediments.</title>
        <authorList>
            <person name="Spring S."/>
            <person name="Bunk B."/>
            <person name="Sproer C."/>
        </authorList>
    </citation>
    <scope>NUCLEOTIDE SEQUENCE [LARGE SCALE GENOMIC DNA]</scope>
    <source>
        <strain evidence="6">ST-NAGAB-D1</strain>
    </source>
</reference>
<evidence type="ECO:0000256" key="1">
    <source>
        <dbReference type="ARBA" id="ARBA00023015"/>
    </source>
</evidence>
<dbReference type="KEGG" id="alus:STSP2_02376"/>
<organism evidence="5 6">
    <name type="scientific">Anaerohalosphaera lusitana</name>
    <dbReference type="NCBI Taxonomy" id="1936003"/>
    <lineage>
        <taxon>Bacteria</taxon>
        <taxon>Pseudomonadati</taxon>
        <taxon>Planctomycetota</taxon>
        <taxon>Phycisphaerae</taxon>
        <taxon>Sedimentisphaerales</taxon>
        <taxon>Anaerohalosphaeraceae</taxon>
        <taxon>Anaerohalosphaera</taxon>
    </lineage>
</organism>
<dbReference type="PRINTS" id="PR00032">
    <property type="entry name" value="HTHARAC"/>
</dbReference>
<dbReference type="InterPro" id="IPR009057">
    <property type="entry name" value="Homeodomain-like_sf"/>
</dbReference>
<dbReference type="InterPro" id="IPR018060">
    <property type="entry name" value="HTH_AraC"/>
</dbReference>
<dbReference type="STRING" id="1936003.STSP2_02376"/>
<dbReference type="PANTHER" id="PTHR43280">
    <property type="entry name" value="ARAC-FAMILY TRANSCRIPTIONAL REGULATOR"/>
    <property type="match status" value="1"/>
</dbReference>
<accession>A0A1U9NMQ8</accession>
<dbReference type="InterPro" id="IPR020449">
    <property type="entry name" value="Tscrpt_reg_AraC-type_HTH"/>
</dbReference>
<dbReference type="PROSITE" id="PS00041">
    <property type="entry name" value="HTH_ARAC_FAMILY_1"/>
    <property type="match status" value="1"/>
</dbReference>
<protein>
    <submittedName>
        <fullName evidence="5">Arabinose operon regulatory protein</fullName>
    </submittedName>
</protein>
<gene>
    <name evidence="5" type="primary">araC_1</name>
    <name evidence="5" type="ORF">STSP2_02376</name>
</gene>
<name>A0A1U9NMQ8_9BACT</name>
<evidence type="ECO:0000313" key="6">
    <source>
        <dbReference type="Proteomes" id="UP000189674"/>
    </source>
</evidence>